<protein>
    <submittedName>
        <fullName evidence="1">Uncharacterized protein</fullName>
    </submittedName>
</protein>
<accession>A0A1R3VH24</accession>
<organism evidence="1 2">
    <name type="scientific">Mesorhizobium prunaredense</name>
    <dbReference type="NCBI Taxonomy" id="1631249"/>
    <lineage>
        <taxon>Bacteria</taxon>
        <taxon>Pseudomonadati</taxon>
        <taxon>Pseudomonadota</taxon>
        <taxon>Alphaproteobacteria</taxon>
        <taxon>Hyphomicrobiales</taxon>
        <taxon>Phyllobacteriaceae</taxon>
        <taxon>Mesorhizobium</taxon>
    </lineage>
</organism>
<evidence type="ECO:0000313" key="2">
    <source>
        <dbReference type="Proteomes" id="UP000188388"/>
    </source>
</evidence>
<dbReference type="Proteomes" id="UP000188388">
    <property type="component" value="Unassembled WGS sequence"/>
</dbReference>
<dbReference type="STRING" id="1631249.BQ8794_70134"/>
<gene>
    <name evidence="1" type="ORF">BQ8794_70134</name>
</gene>
<proteinExistence type="predicted"/>
<dbReference type="AlphaFoldDB" id="A0A1R3VH24"/>
<keyword evidence="2" id="KW-1185">Reference proteome</keyword>
<sequence length="67" mass="7013">MPALAPTAFIAGRTSPKVYIPGNPQNSTPLHAPALFAPPDSAKVAQGKGNMKLTLSRLEYQPPSSVI</sequence>
<name>A0A1R3VH24_9HYPH</name>
<reference evidence="2" key="1">
    <citation type="submission" date="2017-01" db="EMBL/GenBank/DDBJ databases">
        <authorList>
            <person name="Brunel B."/>
        </authorList>
    </citation>
    <scope>NUCLEOTIDE SEQUENCE [LARGE SCALE GENOMIC DNA]</scope>
</reference>
<dbReference type="EMBL" id="FTPD01000067">
    <property type="protein sequence ID" value="SIT59204.1"/>
    <property type="molecule type" value="Genomic_DNA"/>
</dbReference>
<evidence type="ECO:0000313" key="1">
    <source>
        <dbReference type="EMBL" id="SIT59204.1"/>
    </source>
</evidence>